<name>A0AAU9J262_9CILI</name>
<proteinExistence type="predicted"/>
<feature type="region of interest" description="Disordered" evidence="1">
    <location>
        <begin position="73"/>
        <end position="96"/>
    </location>
</feature>
<dbReference type="EMBL" id="CAJZBQ010000024">
    <property type="protein sequence ID" value="CAG9320034.1"/>
    <property type="molecule type" value="Genomic_DNA"/>
</dbReference>
<evidence type="ECO:0000313" key="3">
    <source>
        <dbReference type="Proteomes" id="UP001162131"/>
    </source>
</evidence>
<accession>A0AAU9J262</accession>
<evidence type="ECO:0000256" key="1">
    <source>
        <dbReference type="SAM" id="MobiDB-lite"/>
    </source>
</evidence>
<dbReference type="Proteomes" id="UP001162131">
    <property type="component" value="Unassembled WGS sequence"/>
</dbReference>
<evidence type="ECO:0000313" key="2">
    <source>
        <dbReference type="EMBL" id="CAG9320034.1"/>
    </source>
</evidence>
<reference evidence="2" key="1">
    <citation type="submission" date="2021-09" db="EMBL/GenBank/DDBJ databases">
        <authorList>
            <consortium name="AG Swart"/>
            <person name="Singh M."/>
            <person name="Singh A."/>
            <person name="Seah K."/>
            <person name="Emmerich C."/>
        </authorList>
    </citation>
    <scope>NUCLEOTIDE SEQUENCE</scope>
    <source>
        <strain evidence="2">ATCC30299</strain>
    </source>
</reference>
<dbReference type="AlphaFoldDB" id="A0AAU9J262"/>
<comment type="caution">
    <text evidence="2">The sequence shown here is derived from an EMBL/GenBank/DDBJ whole genome shotgun (WGS) entry which is preliminary data.</text>
</comment>
<protein>
    <submittedName>
        <fullName evidence="2">Uncharacterized protein</fullName>
    </submittedName>
</protein>
<sequence>MDHLINFTTPTIAKRKEHSSSPVMRIRTKMQIRAEHSLKHQTQIPNAQPQNKEIFEKFKKLLQDIASGGAYKPCGRRSLNTLKNQSASNSPSRNSVRNRLLHTLGPDDSDTENTLYVKRKTKQRYIKTNELYRHSTISNIKGSKREFNDPYNMSQKLIKTSQCKLLPKNQNTTITESLMQNSLSARHNIRLCKEFSSKTPRSSTLYKNLSKERSINKETPRIFYQPATKKMRVKVSKKNLRSISNDLSGWKVEL</sequence>
<gene>
    <name evidence="2" type="ORF">BSTOLATCC_MIC25273</name>
</gene>
<organism evidence="2 3">
    <name type="scientific">Blepharisma stoltei</name>
    <dbReference type="NCBI Taxonomy" id="1481888"/>
    <lineage>
        <taxon>Eukaryota</taxon>
        <taxon>Sar</taxon>
        <taxon>Alveolata</taxon>
        <taxon>Ciliophora</taxon>
        <taxon>Postciliodesmatophora</taxon>
        <taxon>Heterotrichea</taxon>
        <taxon>Heterotrichida</taxon>
        <taxon>Blepharismidae</taxon>
        <taxon>Blepharisma</taxon>
    </lineage>
</organism>
<keyword evidence="3" id="KW-1185">Reference proteome</keyword>
<feature type="compositionally biased region" description="Low complexity" evidence="1">
    <location>
        <begin position="86"/>
        <end position="96"/>
    </location>
</feature>